<dbReference type="Gene3D" id="1.10.287.370">
    <property type="match status" value="1"/>
</dbReference>
<comment type="caution">
    <text evidence="3">The sequence shown here is derived from an EMBL/GenBank/DDBJ whole genome shotgun (WGS) entry which is preliminary data.</text>
</comment>
<dbReference type="InterPro" id="IPR004127">
    <property type="entry name" value="Prefoldin_subunit_alpha"/>
</dbReference>
<name>A0A0C2MD00_THEKT</name>
<dbReference type="CDD" id="cd23156">
    <property type="entry name" value="Prefoldin_3"/>
    <property type="match status" value="1"/>
</dbReference>
<dbReference type="OMA" id="SENENNW"/>
<dbReference type="InterPro" id="IPR009053">
    <property type="entry name" value="Prefoldin"/>
</dbReference>
<dbReference type="EMBL" id="JWZT01005098">
    <property type="protein sequence ID" value="KII62174.1"/>
    <property type="molecule type" value="Genomic_DNA"/>
</dbReference>
<gene>
    <name evidence="3" type="ORF">RF11_07094</name>
</gene>
<dbReference type="GO" id="GO:0006457">
    <property type="term" value="P:protein folding"/>
    <property type="evidence" value="ECO:0007669"/>
    <property type="project" value="InterPro"/>
</dbReference>
<dbReference type="PANTHER" id="PTHR12409:SF0">
    <property type="entry name" value="PREFOLDIN SUBUNIT 3"/>
    <property type="match status" value="1"/>
</dbReference>
<dbReference type="AlphaFoldDB" id="A0A0C2MD00"/>
<dbReference type="GO" id="GO:0007017">
    <property type="term" value="P:microtubule-based process"/>
    <property type="evidence" value="ECO:0007669"/>
    <property type="project" value="TreeGrafter"/>
</dbReference>
<protein>
    <submittedName>
        <fullName evidence="3">Prefoldin subunit 3</fullName>
    </submittedName>
</protein>
<keyword evidence="4" id="KW-1185">Reference proteome</keyword>
<organism evidence="3 4">
    <name type="scientific">Thelohanellus kitauei</name>
    <name type="common">Myxosporean</name>
    <dbReference type="NCBI Taxonomy" id="669202"/>
    <lineage>
        <taxon>Eukaryota</taxon>
        <taxon>Metazoa</taxon>
        <taxon>Cnidaria</taxon>
        <taxon>Myxozoa</taxon>
        <taxon>Myxosporea</taxon>
        <taxon>Bivalvulida</taxon>
        <taxon>Platysporina</taxon>
        <taxon>Myxobolidae</taxon>
        <taxon>Thelohanellus</taxon>
    </lineage>
</organism>
<dbReference type="PANTHER" id="PTHR12409">
    <property type="entry name" value="PREFOLDIN SUBUNIT 3"/>
    <property type="match status" value="1"/>
</dbReference>
<dbReference type="OrthoDB" id="6375174at2759"/>
<dbReference type="InterPro" id="IPR016655">
    <property type="entry name" value="PFD3"/>
</dbReference>
<dbReference type="GO" id="GO:0015631">
    <property type="term" value="F:tubulin binding"/>
    <property type="evidence" value="ECO:0007669"/>
    <property type="project" value="TreeGrafter"/>
</dbReference>
<comment type="similarity">
    <text evidence="1">Belongs to the prefoldin subunit alpha family.</text>
</comment>
<dbReference type="Pfam" id="PF02996">
    <property type="entry name" value="Prefoldin"/>
    <property type="match status" value="1"/>
</dbReference>
<evidence type="ECO:0000256" key="2">
    <source>
        <dbReference type="ARBA" id="ARBA00023186"/>
    </source>
</evidence>
<keyword evidence="2" id="KW-0143">Chaperone</keyword>
<evidence type="ECO:0000313" key="3">
    <source>
        <dbReference type="EMBL" id="KII62174.1"/>
    </source>
</evidence>
<dbReference type="GO" id="GO:0007021">
    <property type="term" value="P:tubulin complex assembly"/>
    <property type="evidence" value="ECO:0007669"/>
    <property type="project" value="TreeGrafter"/>
</dbReference>
<dbReference type="GO" id="GO:0016272">
    <property type="term" value="C:prefoldin complex"/>
    <property type="evidence" value="ECO:0007669"/>
    <property type="project" value="InterPro"/>
</dbReference>
<proteinExistence type="inferred from homology"/>
<dbReference type="SUPFAM" id="SSF46579">
    <property type="entry name" value="Prefoldin"/>
    <property type="match status" value="1"/>
</dbReference>
<sequence>MSETLSDELAEFVENESEFIAKEGQGDSKIVLLKLQKLLQYYVKRESALTERMSKFFSKISNNQESLCVVDGLENDSATETYFTLADQVFSIGTMDRTNKTVYLWLGANVMVEFSYEEARNILNENINDAKKLVEGIQTEMDLIKSKITTLEVNIARIHNFNVLNQPTKN</sequence>
<reference evidence="3 4" key="1">
    <citation type="journal article" date="2014" name="Genome Biol. Evol.">
        <title>The genome of the myxosporean Thelohanellus kitauei shows adaptations to nutrient acquisition within its fish host.</title>
        <authorList>
            <person name="Yang Y."/>
            <person name="Xiong J."/>
            <person name="Zhou Z."/>
            <person name="Huo F."/>
            <person name="Miao W."/>
            <person name="Ran C."/>
            <person name="Liu Y."/>
            <person name="Zhang J."/>
            <person name="Feng J."/>
            <person name="Wang M."/>
            <person name="Wang M."/>
            <person name="Wang L."/>
            <person name="Yao B."/>
        </authorList>
    </citation>
    <scope>NUCLEOTIDE SEQUENCE [LARGE SCALE GENOMIC DNA]</scope>
    <source>
        <strain evidence="3">Wuqing</strain>
    </source>
</reference>
<evidence type="ECO:0000256" key="1">
    <source>
        <dbReference type="ARBA" id="ARBA00010048"/>
    </source>
</evidence>
<accession>A0A0C2MD00</accession>
<dbReference type="Proteomes" id="UP000031668">
    <property type="component" value="Unassembled WGS sequence"/>
</dbReference>
<dbReference type="GO" id="GO:0005737">
    <property type="term" value="C:cytoplasm"/>
    <property type="evidence" value="ECO:0007669"/>
    <property type="project" value="TreeGrafter"/>
</dbReference>
<evidence type="ECO:0000313" key="4">
    <source>
        <dbReference type="Proteomes" id="UP000031668"/>
    </source>
</evidence>